<protein>
    <recommendedName>
        <fullName evidence="7">Protein kinase domain-containing protein</fullName>
    </recommendedName>
</protein>
<proteinExistence type="predicted"/>
<sequence>MKLVCSLWFGDDCLDYRFCSCYSFGFVEGLQFGFGLVVFGLQFGSAGLVVELVYSLQFGKLAACAVLQWFCSLAVFVLGELWFLLVLQFLVVCCFVLSSLITGEGGFGCVYKAGLDYNLVVAIKRLNCECQYAEREYENEVELLSEIHHPKLKCFLCYIFFLEF</sequence>
<evidence type="ECO:0008006" key="7">
    <source>
        <dbReference type="Google" id="ProtNLM"/>
    </source>
</evidence>
<evidence type="ECO:0000313" key="6">
    <source>
        <dbReference type="Proteomes" id="UP001157006"/>
    </source>
</evidence>
<keyword evidence="4" id="KW-0812">Transmembrane</keyword>
<reference evidence="5 6" key="1">
    <citation type="submission" date="2023-01" db="EMBL/GenBank/DDBJ databases">
        <authorList>
            <person name="Kreplak J."/>
        </authorList>
    </citation>
    <scope>NUCLEOTIDE SEQUENCE [LARGE SCALE GENOMIC DNA]</scope>
</reference>
<keyword evidence="2" id="KW-0547">Nucleotide-binding</keyword>
<dbReference type="Gene3D" id="3.30.200.20">
    <property type="entry name" value="Phosphorylase Kinase, domain 1"/>
    <property type="match status" value="1"/>
</dbReference>
<keyword evidence="1" id="KW-0723">Serine/threonine-protein kinase</keyword>
<dbReference type="EMBL" id="OX451736">
    <property type="protein sequence ID" value="CAI8589751.1"/>
    <property type="molecule type" value="Genomic_DNA"/>
</dbReference>
<evidence type="ECO:0000256" key="2">
    <source>
        <dbReference type="ARBA" id="ARBA00022741"/>
    </source>
</evidence>
<dbReference type="InterPro" id="IPR011009">
    <property type="entry name" value="Kinase-like_dom_sf"/>
</dbReference>
<dbReference type="Proteomes" id="UP001157006">
    <property type="component" value="Chromosome 1L"/>
</dbReference>
<dbReference type="GO" id="GO:0004674">
    <property type="term" value="F:protein serine/threonine kinase activity"/>
    <property type="evidence" value="ECO:0007669"/>
    <property type="project" value="UniProtKB-KW"/>
</dbReference>
<feature type="transmembrane region" description="Helical" evidence="4">
    <location>
        <begin position="85"/>
        <end position="103"/>
    </location>
</feature>
<name>A0AAV0YUC3_VICFA</name>
<gene>
    <name evidence="5" type="ORF">VFH_I408240</name>
</gene>
<accession>A0AAV0YUC3</accession>
<keyword evidence="3" id="KW-0067">ATP-binding</keyword>
<evidence type="ECO:0000256" key="3">
    <source>
        <dbReference type="ARBA" id="ARBA00022840"/>
    </source>
</evidence>
<dbReference type="PANTHER" id="PTHR47989:SF27">
    <property type="entry name" value="PROTEIN KINASE DOMAIN-CONTAINING PROTEIN"/>
    <property type="match status" value="1"/>
</dbReference>
<organism evidence="5 6">
    <name type="scientific">Vicia faba</name>
    <name type="common">Broad bean</name>
    <name type="synonym">Faba vulgaris</name>
    <dbReference type="NCBI Taxonomy" id="3906"/>
    <lineage>
        <taxon>Eukaryota</taxon>
        <taxon>Viridiplantae</taxon>
        <taxon>Streptophyta</taxon>
        <taxon>Embryophyta</taxon>
        <taxon>Tracheophyta</taxon>
        <taxon>Spermatophyta</taxon>
        <taxon>Magnoliopsida</taxon>
        <taxon>eudicotyledons</taxon>
        <taxon>Gunneridae</taxon>
        <taxon>Pentapetalae</taxon>
        <taxon>rosids</taxon>
        <taxon>fabids</taxon>
        <taxon>Fabales</taxon>
        <taxon>Fabaceae</taxon>
        <taxon>Papilionoideae</taxon>
        <taxon>50 kb inversion clade</taxon>
        <taxon>NPAAA clade</taxon>
        <taxon>Hologalegina</taxon>
        <taxon>IRL clade</taxon>
        <taxon>Fabeae</taxon>
        <taxon>Vicia</taxon>
    </lineage>
</organism>
<feature type="transmembrane region" description="Helical" evidence="4">
    <location>
        <begin position="61"/>
        <end position="79"/>
    </location>
</feature>
<evidence type="ECO:0000256" key="1">
    <source>
        <dbReference type="ARBA" id="ARBA00022527"/>
    </source>
</evidence>
<keyword evidence="4" id="KW-1133">Transmembrane helix</keyword>
<keyword evidence="1" id="KW-0418">Kinase</keyword>
<keyword evidence="6" id="KW-1185">Reference proteome</keyword>
<dbReference type="PANTHER" id="PTHR47989">
    <property type="entry name" value="OS01G0750732 PROTEIN"/>
    <property type="match status" value="1"/>
</dbReference>
<keyword evidence="4" id="KW-0472">Membrane</keyword>
<dbReference type="GO" id="GO:0005524">
    <property type="term" value="F:ATP binding"/>
    <property type="evidence" value="ECO:0007669"/>
    <property type="project" value="UniProtKB-KW"/>
</dbReference>
<dbReference type="AlphaFoldDB" id="A0AAV0YUC3"/>
<evidence type="ECO:0000313" key="5">
    <source>
        <dbReference type="EMBL" id="CAI8589751.1"/>
    </source>
</evidence>
<evidence type="ECO:0000256" key="4">
    <source>
        <dbReference type="SAM" id="Phobius"/>
    </source>
</evidence>
<feature type="transmembrane region" description="Helical" evidence="4">
    <location>
        <begin position="32"/>
        <end position="54"/>
    </location>
</feature>
<keyword evidence="1" id="KW-0808">Transferase</keyword>
<dbReference type="SUPFAM" id="SSF56112">
    <property type="entry name" value="Protein kinase-like (PK-like)"/>
    <property type="match status" value="1"/>
</dbReference>